<dbReference type="Proteomes" id="UP000625804">
    <property type="component" value="Unassembled WGS sequence"/>
</dbReference>
<dbReference type="EMBL" id="JABTTE010000023">
    <property type="protein sequence ID" value="NSL52864.1"/>
    <property type="molecule type" value="Genomic_DNA"/>
</dbReference>
<gene>
    <name evidence="1" type="ORF">HR057_14000</name>
</gene>
<dbReference type="AlphaFoldDB" id="A0A8J8GFD1"/>
<protein>
    <submittedName>
        <fullName evidence="1">Sigma factor G inhibitor Gin</fullName>
    </submittedName>
</protein>
<evidence type="ECO:0000313" key="1">
    <source>
        <dbReference type="EMBL" id="NSL52864.1"/>
    </source>
</evidence>
<name>A0A8J8GFD1_9BACI</name>
<evidence type="ECO:0000313" key="2">
    <source>
        <dbReference type="Proteomes" id="UP000625804"/>
    </source>
</evidence>
<sequence length="70" mass="8147">MGSRITESKGSVGETCVICEKKKEKGIHLFTEFICSDCEQEMVSTETKDEKYKYYINQLKKVTEPLLHRK</sequence>
<dbReference type="InterPro" id="IPR019700">
    <property type="entry name" value="Sigma-G_inhibitor_Gin"/>
</dbReference>
<accession>A0A8J8GFD1</accession>
<reference evidence="1" key="1">
    <citation type="submission" date="2020-06" db="EMBL/GenBank/DDBJ databases">
        <title>A novel thermopfilic bacterium from Erzurum, Turkey.</title>
        <authorList>
            <person name="Adiguzel A."/>
            <person name="Ay H."/>
            <person name="Baltaci M.O."/>
        </authorList>
    </citation>
    <scope>NUCLEOTIDE SEQUENCE</scope>
    <source>
        <strain evidence="1">P2</strain>
    </source>
</reference>
<dbReference type="Pfam" id="PF10764">
    <property type="entry name" value="Gin"/>
    <property type="match status" value="1"/>
</dbReference>
<organism evidence="1 2">
    <name type="scientific">Calidifontibacillus erzurumensis</name>
    <dbReference type="NCBI Taxonomy" id="2741433"/>
    <lineage>
        <taxon>Bacteria</taxon>
        <taxon>Bacillati</taxon>
        <taxon>Bacillota</taxon>
        <taxon>Bacilli</taxon>
        <taxon>Bacillales</taxon>
        <taxon>Bacillaceae</taxon>
        <taxon>Calidifontibacillus/Schinkia group</taxon>
        <taxon>Calidifontibacillus</taxon>
    </lineage>
</organism>
<comment type="caution">
    <text evidence="1">The sequence shown here is derived from an EMBL/GenBank/DDBJ whole genome shotgun (WGS) entry which is preliminary data.</text>
</comment>
<keyword evidence="2" id="KW-1185">Reference proteome</keyword>
<proteinExistence type="predicted"/>